<dbReference type="GO" id="GO:0016887">
    <property type="term" value="F:ATP hydrolysis activity"/>
    <property type="evidence" value="ECO:0007669"/>
    <property type="project" value="InterPro"/>
</dbReference>
<feature type="region of interest" description="Disordered" evidence="3">
    <location>
        <begin position="378"/>
        <end position="398"/>
    </location>
</feature>
<dbReference type="GO" id="GO:0005524">
    <property type="term" value="F:ATP binding"/>
    <property type="evidence" value="ECO:0007669"/>
    <property type="project" value="InterPro"/>
</dbReference>
<dbReference type="InterPro" id="IPR036890">
    <property type="entry name" value="HATPase_C_sf"/>
</dbReference>
<evidence type="ECO:0008006" key="8">
    <source>
        <dbReference type="Google" id="ProtNLM"/>
    </source>
</evidence>
<dbReference type="Gene3D" id="3.30.1370.100">
    <property type="entry name" value="MutL, C-terminal domain, regulatory subdomain"/>
    <property type="match status" value="1"/>
</dbReference>
<dbReference type="Pfam" id="PF13589">
    <property type="entry name" value="HATPase_c_3"/>
    <property type="match status" value="1"/>
</dbReference>
<dbReference type="SMART" id="SM01340">
    <property type="entry name" value="DNA_mis_repair"/>
    <property type="match status" value="1"/>
</dbReference>
<dbReference type="Pfam" id="PF01119">
    <property type="entry name" value="DNA_mis_repair"/>
    <property type="match status" value="1"/>
</dbReference>
<dbReference type="InterPro" id="IPR042120">
    <property type="entry name" value="MutL_C_dimsub"/>
</dbReference>
<dbReference type="InterPro" id="IPR002099">
    <property type="entry name" value="MutL/Mlh/PMS"/>
</dbReference>
<dbReference type="NCBIfam" id="TIGR00585">
    <property type="entry name" value="mutl"/>
    <property type="match status" value="1"/>
</dbReference>
<evidence type="ECO:0000256" key="3">
    <source>
        <dbReference type="SAM" id="MobiDB-lite"/>
    </source>
</evidence>
<name>A0A7J7LJB2_9MAGN</name>
<dbReference type="SUPFAM" id="SSF118116">
    <property type="entry name" value="DNA mismatch repair protein MutL"/>
    <property type="match status" value="1"/>
</dbReference>
<dbReference type="CDD" id="cd03484">
    <property type="entry name" value="MutL_Trans_hPMS_2_like"/>
    <property type="match status" value="1"/>
</dbReference>
<evidence type="ECO:0000313" key="6">
    <source>
        <dbReference type="EMBL" id="KAF6142610.1"/>
    </source>
</evidence>
<feature type="domain" description="DNA mismatch repair protein S5" evidence="5">
    <location>
        <begin position="222"/>
        <end position="342"/>
    </location>
</feature>
<dbReference type="Gene3D" id="3.30.1540.20">
    <property type="entry name" value="MutL, C-terminal domain, dimerisation subdomain"/>
    <property type="match status" value="1"/>
</dbReference>
<dbReference type="InterPro" id="IPR037198">
    <property type="entry name" value="MutL_C_sf"/>
</dbReference>
<dbReference type="InterPro" id="IPR013507">
    <property type="entry name" value="DNA_mismatch_S5_2-like"/>
</dbReference>
<dbReference type="GO" id="GO:0032389">
    <property type="term" value="C:MutLalpha complex"/>
    <property type="evidence" value="ECO:0007669"/>
    <property type="project" value="TreeGrafter"/>
</dbReference>
<keyword evidence="7" id="KW-1185">Reference proteome</keyword>
<dbReference type="InterPro" id="IPR038973">
    <property type="entry name" value="MutL/Mlh/Pms-like"/>
</dbReference>
<dbReference type="FunFam" id="3.30.230.10:FF:000054">
    <property type="entry name" value="DNA mismatch repair protein PMS1"/>
    <property type="match status" value="1"/>
</dbReference>
<dbReference type="FunFam" id="3.30.1370.100:FF:000001">
    <property type="entry name" value="Mismatch repair endonuclease pms1, putative"/>
    <property type="match status" value="1"/>
</dbReference>
<sequence>MDATVASPAIKPINKSVVHRICSGQVILDLSSAVKELVENSLDAGSTSIEISLKEYGEESFKVIDNGCGISPKNFKVLALKHHTSKIADFPDLQSLTTFGFRGEALSSLCALGNLTVETRTKNEPVATHLTFDRSGLMACERKTARQVGTTVMIEKLFSSLPVRSKEFSRNIRREYGKLISLLNAYALIAKGVRLVCTNTAGKNIKSVVLKTQGSNSIKDNIITVFGMNTFTCLEPLSICVSDSCIVEGFISKPGYGSGRNLGDRQFFFVNGRPVDMPKLSKLVNEIYKSANSRQFPIAIMNFIVPTRAYDVNVTPDKRKIFFSDEDSLMHSLREAIEIIYSPSDCSYSTNGFEDPKKEASSSDLILSLEEPCLPLKRKSHKETRGNEEQTVKEKIEEDDPPLKTVKSMQPKTPMCSAILDKYTPPRTAKKDSTENLGSSGRSRCVQLSLTKFVTVNKRNHELGCTVLSEVPVLRNKIIRCQERRINSDTSSASVDFNMNEPSMLCRKTYLSNKEETTCVGGDADDEGFKEEKHQKKELPLSSTASEALQGNEIETVSEYVSDTVPILQSSNLLLDASSSSDSELCFALKFSMKDLRLTRQKRLSILKFCGVSPKKETKHPTSVRRFAAATLRLSQLDDEERKATALAAATSELERFFNKKDFKRMKVIGQFNLGFIIGRLEQDLFIIDQVFKKLMYSVAHYGKLTDKGSKQILCIYLTKKRNAVYDNYQFLMHAADEKYNFERLSQSTVLNQQPLLQKNGFTLVEDMNAPPGHHFKLRAVPFSKNITFGAEDVKELISTLSDNQGECAMISSYKLDTADSICPSRVRAMLASRACRSSVMIGDPLGNNEMKKDIYFIRTFIVQILEHLADLKSPWNCPHGRPTMRHLVDLTSFYNMLNLDQ</sequence>
<comment type="similarity">
    <text evidence="1">Belongs to the DNA mismatch repair MutL/HexB family.</text>
</comment>
<dbReference type="Gene3D" id="3.30.565.10">
    <property type="entry name" value="Histidine kinase-like ATPase, C-terminal domain"/>
    <property type="match status" value="1"/>
</dbReference>
<dbReference type="PANTHER" id="PTHR10073">
    <property type="entry name" value="DNA MISMATCH REPAIR PROTEIN MLH, PMS, MUTL"/>
    <property type="match status" value="1"/>
</dbReference>
<evidence type="ECO:0000259" key="4">
    <source>
        <dbReference type="SMART" id="SM00853"/>
    </source>
</evidence>
<dbReference type="InterPro" id="IPR014762">
    <property type="entry name" value="DNA_mismatch_repair_CS"/>
</dbReference>
<feature type="compositionally biased region" description="Basic and acidic residues" evidence="3">
    <location>
        <begin position="383"/>
        <end position="396"/>
    </location>
</feature>
<dbReference type="EMBL" id="JACGCM010002249">
    <property type="protein sequence ID" value="KAF6142610.1"/>
    <property type="molecule type" value="Genomic_DNA"/>
</dbReference>
<dbReference type="InterPro" id="IPR014790">
    <property type="entry name" value="MutL_C"/>
</dbReference>
<evidence type="ECO:0000256" key="1">
    <source>
        <dbReference type="ARBA" id="ARBA00006082"/>
    </source>
</evidence>
<dbReference type="GO" id="GO:0006298">
    <property type="term" value="P:mismatch repair"/>
    <property type="evidence" value="ECO:0007669"/>
    <property type="project" value="InterPro"/>
</dbReference>
<dbReference type="SMART" id="SM00853">
    <property type="entry name" value="MutL_C"/>
    <property type="match status" value="1"/>
</dbReference>
<dbReference type="OrthoDB" id="10254304at2759"/>
<keyword evidence="2" id="KW-0227">DNA damage</keyword>
<comment type="caution">
    <text evidence="6">The sequence shown here is derived from an EMBL/GenBank/DDBJ whole genome shotgun (WGS) entry which is preliminary data.</text>
</comment>
<evidence type="ECO:0000259" key="5">
    <source>
        <dbReference type="SMART" id="SM01340"/>
    </source>
</evidence>
<dbReference type="PROSITE" id="PS00058">
    <property type="entry name" value="DNA_MISMATCH_REPAIR_1"/>
    <property type="match status" value="1"/>
</dbReference>
<proteinExistence type="inferred from homology"/>
<dbReference type="InterPro" id="IPR020568">
    <property type="entry name" value="Ribosomal_Su5_D2-typ_SF"/>
</dbReference>
<dbReference type="SUPFAM" id="SSF54211">
    <property type="entry name" value="Ribosomal protein S5 domain 2-like"/>
    <property type="match status" value="1"/>
</dbReference>
<accession>A0A7J7LJB2</accession>
<dbReference type="GO" id="GO:0140664">
    <property type="term" value="F:ATP-dependent DNA damage sensor activity"/>
    <property type="evidence" value="ECO:0007669"/>
    <property type="project" value="InterPro"/>
</dbReference>
<dbReference type="Gene3D" id="3.30.230.10">
    <property type="match status" value="1"/>
</dbReference>
<dbReference type="Proteomes" id="UP000541444">
    <property type="component" value="Unassembled WGS sequence"/>
</dbReference>
<dbReference type="InterPro" id="IPR014721">
    <property type="entry name" value="Ribsml_uS5_D2-typ_fold_subgr"/>
</dbReference>
<evidence type="ECO:0000256" key="2">
    <source>
        <dbReference type="ARBA" id="ARBA00022763"/>
    </source>
</evidence>
<dbReference type="GO" id="GO:0030983">
    <property type="term" value="F:mismatched DNA binding"/>
    <property type="evidence" value="ECO:0007669"/>
    <property type="project" value="InterPro"/>
</dbReference>
<protein>
    <recommendedName>
        <fullName evidence="8">DNA mismatch repair protein S5 domain-containing protein</fullName>
    </recommendedName>
</protein>
<dbReference type="InterPro" id="IPR042121">
    <property type="entry name" value="MutL_C_regsub"/>
</dbReference>
<gene>
    <name evidence="6" type="ORF">GIB67_015096</name>
</gene>
<dbReference type="PANTHER" id="PTHR10073:SF52">
    <property type="entry name" value="MISMATCH REPAIR ENDONUCLEASE PMS2"/>
    <property type="match status" value="1"/>
</dbReference>
<organism evidence="6 7">
    <name type="scientific">Kingdonia uniflora</name>
    <dbReference type="NCBI Taxonomy" id="39325"/>
    <lineage>
        <taxon>Eukaryota</taxon>
        <taxon>Viridiplantae</taxon>
        <taxon>Streptophyta</taxon>
        <taxon>Embryophyta</taxon>
        <taxon>Tracheophyta</taxon>
        <taxon>Spermatophyta</taxon>
        <taxon>Magnoliopsida</taxon>
        <taxon>Ranunculales</taxon>
        <taxon>Circaeasteraceae</taxon>
        <taxon>Kingdonia</taxon>
    </lineage>
</organism>
<feature type="domain" description="MutL C-terminal dimerisation" evidence="4">
    <location>
        <begin position="668"/>
        <end position="846"/>
    </location>
</feature>
<reference evidence="6 7" key="1">
    <citation type="journal article" date="2020" name="IScience">
        <title>Genome Sequencing of the Endangered Kingdonia uniflora (Circaeasteraceae, Ranunculales) Reveals Potential Mechanisms of Evolutionary Specialization.</title>
        <authorList>
            <person name="Sun Y."/>
            <person name="Deng T."/>
            <person name="Zhang A."/>
            <person name="Moore M.J."/>
            <person name="Landis J.B."/>
            <person name="Lin N."/>
            <person name="Zhang H."/>
            <person name="Zhang X."/>
            <person name="Huang J."/>
            <person name="Zhang X."/>
            <person name="Sun H."/>
            <person name="Wang H."/>
        </authorList>
    </citation>
    <scope>NUCLEOTIDE SEQUENCE [LARGE SCALE GENOMIC DNA]</scope>
    <source>
        <strain evidence="6">TB1705</strain>
        <tissue evidence="6">Leaf</tissue>
    </source>
</reference>
<dbReference type="CDD" id="cd16926">
    <property type="entry name" value="HATPase_MutL-MLH-PMS-like"/>
    <property type="match status" value="1"/>
</dbReference>
<evidence type="ECO:0000313" key="7">
    <source>
        <dbReference type="Proteomes" id="UP000541444"/>
    </source>
</evidence>
<dbReference type="SUPFAM" id="SSF55874">
    <property type="entry name" value="ATPase domain of HSP90 chaperone/DNA topoisomerase II/histidine kinase"/>
    <property type="match status" value="1"/>
</dbReference>
<dbReference type="FunFam" id="3.30.565.10:FF:000014">
    <property type="entry name" value="Mismatch repair endonuclease pms1, putative"/>
    <property type="match status" value="1"/>
</dbReference>
<dbReference type="AlphaFoldDB" id="A0A7J7LJB2"/>